<evidence type="ECO:0000313" key="4">
    <source>
        <dbReference type="Proteomes" id="UP000535908"/>
    </source>
</evidence>
<evidence type="ECO:0000259" key="2">
    <source>
        <dbReference type="Pfam" id="PF17936"/>
    </source>
</evidence>
<feature type="domain" description="Bacterial Ig" evidence="2">
    <location>
        <begin position="243"/>
        <end position="317"/>
    </location>
</feature>
<comment type="caution">
    <text evidence="3">The sequence shown here is derived from an EMBL/GenBank/DDBJ whole genome shotgun (WGS) entry which is preliminary data.</text>
</comment>
<dbReference type="Gene3D" id="2.60.40.10">
    <property type="entry name" value="Immunoglobulins"/>
    <property type="match status" value="4"/>
</dbReference>
<organism evidence="3 4">
    <name type="scientific">Listeria grandensis</name>
    <dbReference type="NCBI Taxonomy" id="1494963"/>
    <lineage>
        <taxon>Bacteria</taxon>
        <taxon>Bacillati</taxon>
        <taxon>Bacillota</taxon>
        <taxon>Bacilli</taxon>
        <taxon>Bacillales</taxon>
        <taxon>Listeriaceae</taxon>
        <taxon>Listeria</taxon>
    </lineage>
</organism>
<keyword evidence="1" id="KW-0732">Signal</keyword>
<feature type="chain" id="PRO_5038452192" description="Bacterial Ig domain-containing protein" evidence="1">
    <location>
        <begin position="22"/>
        <end position="735"/>
    </location>
</feature>
<feature type="signal peptide" evidence="1">
    <location>
        <begin position="1"/>
        <end position="21"/>
    </location>
</feature>
<gene>
    <name evidence="3" type="ORF">HCA69_15080</name>
</gene>
<dbReference type="InterPro" id="IPR041498">
    <property type="entry name" value="Big_6"/>
</dbReference>
<protein>
    <recommendedName>
        <fullName evidence="2">Bacterial Ig domain-containing protein</fullName>
    </recommendedName>
</protein>
<evidence type="ECO:0000256" key="1">
    <source>
        <dbReference type="SAM" id="SignalP"/>
    </source>
</evidence>
<name>A0A7X1CR41_9LIST</name>
<dbReference type="AlphaFoldDB" id="A0A7X1CR41"/>
<sequence length="735" mass="77100">MKKPALLMMAGLIVTTGGVLGTAFNESVVNAAENETLVQKQSGLPAPSKDFSKALFKETVDVMLSDDESIKITDGFSLGSTSISGIGTPGGEVGISYTGGLEITKVRVDSQGKWQAIIPALELGQSLFLDSYASGYYAFAKYEIWPSIITRSNIDPVTTNSTKITGSGGYPGVRLEATFEVKLGNKTELITTSTAIDKDGNFEIPIPKQKRDFLINMKQKWNGTNIDPSGVWLGAMVFGGIEKPSAEVITNRSTKVTGTGEVGAKIQVSDKDKQLGTAEVDKNGNYEAVIPAQKPGVELFITQEQNNDVSEETKLVVEQETPEVTSELKEGLTTLSGTAAPGADITVWTGAVAAVAHVKANDVTGNWTVTIPELAGGNTVQVRATIAPGQFKDSVRYGVNLGQPNNLRAIIIGDRVKVTGKGSAGASISVKVEGILVGTTTVDNNGNFEVLILRQLEGEQLAISQTKNGMSSVASETEVIKGLDKPNGIGIVTSNSTKVTGKGSPDATISIKVNGREIGKGKVDEHGYFEVDIPKQATGTKLTISQLEGRDESDLVAVIVINGPLAAPTIADFYTNSAYIRGEVANGAVKVSLAVDGKFVKIGTISADGKYAIYVNDLAALKVAGKTFEIVTTDANGQLSAVAAGEVEGLRDLVVAPYRVGQANITGTVKLGTERIAVYNSAGLLLRYGQVNADGTYRIYTSGLALLQTAGNEFSVKALNASGTVTAHTNALVLP</sequence>
<dbReference type="RefSeq" id="WP_185527622.1">
    <property type="nucleotide sequence ID" value="NZ_JAARWN010000022.1"/>
</dbReference>
<proteinExistence type="predicted"/>
<dbReference type="EMBL" id="JAARWN010000022">
    <property type="protein sequence ID" value="MBC1937691.1"/>
    <property type="molecule type" value="Genomic_DNA"/>
</dbReference>
<feature type="domain" description="Bacterial Ig" evidence="2">
    <location>
        <begin position="414"/>
        <end position="472"/>
    </location>
</feature>
<dbReference type="Proteomes" id="UP000535908">
    <property type="component" value="Unassembled WGS sequence"/>
</dbReference>
<dbReference type="Pfam" id="PF17936">
    <property type="entry name" value="Big_6"/>
    <property type="match status" value="3"/>
</dbReference>
<feature type="domain" description="Bacterial Ig" evidence="2">
    <location>
        <begin position="492"/>
        <end position="548"/>
    </location>
</feature>
<accession>A0A7X1CR41</accession>
<reference evidence="3 4" key="1">
    <citation type="submission" date="2020-03" db="EMBL/GenBank/DDBJ databases">
        <title>Soil Listeria distribution.</title>
        <authorList>
            <person name="Liao J."/>
            <person name="Wiedmann M."/>
        </authorList>
    </citation>
    <scope>NUCLEOTIDE SEQUENCE [LARGE SCALE GENOMIC DNA]</scope>
    <source>
        <strain evidence="3 4">FSL L7-0741</strain>
    </source>
</reference>
<dbReference type="InterPro" id="IPR013783">
    <property type="entry name" value="Ig-like_fold"/>
</dbReference>
<evidence type="ECO:0000313" key="3">
    <source>
        <dbReference type="EMBL" id="MBC1937691.1"/>
    </source>
</evidence>